<evidence type="ECO:0000256" key="2">
    <source>
        <dbReference type="SAM" id="Phobius"/>
    </source>
</evidence>
<keyword evidence="2" id="KW-1133">Transmembrane helix</keyword>
<accession>A0A1I1AGL2</accession>
<protein>
    <recommendedName>
        <fullName evidence="5">DUF4366 domain-containing protein</fullName>
    </recommendedName>
</protein>
<organism evidence="3 4">
    <name type="scientific">Acetitomaculum ruminis DSM 5522</name>
    <dbReference type="NCBI Taxonomy" id="1120918"/>
    <lineage>
        <taxon>Bacteria</taxon>
        <taxon>Bacillati</taxon>
        <taxon>Bacillota</taxon>
        <taxon>Clostridia</taxon>
        <taxon>Lachnospirales</taxon>
        <taxon>Lachnospiraceae</taxon>
        <taxon>Acetitomaculum</taxon>
    </lineage>
</organism>
<reference evidence="3 4" key="1">
    <citation type="submission" date="2016-10" db="EMBL/GenBank/DDBJ databases">
        <authorList>
            <person name="de Groot N.N."/>
        </authorList>
    </citation>
    <scope>NUCLEOTIDE SEQUENCE [LARGE SCALE GENOMIC DNA]</scope>
    <source>
        <strain evidence="3 4">DSM 5522</strain>
    </source>
</reference>
<gene>
    <name evidence="3" type="ORF">SAMN05216249_1276</name>
</gene>
<keyword evidence="2" id="KW-0472">Membrane</keyword>
<keyword evidence="2" id="KW-0812">Transmembrane</keyword>
<dbReference type="STRING" id="1120918.SAMN05216249_1276"/>
<evidence type="ECO:0000313" key="3">
    <source>
        <dbReference type="EMBL" id="SFB37131.1"/>
    </source>
</evidence>
<feature type="transmembrane region" description="Helical" evidence="2">
    <location>
        <begin position="6"/>
        <end position="26"/>
    </location>
</feature>
<name>A0A1I1AGL2_9FIRM</name>
<sequence>MFKKLVKIFAGLGLICLGAVGGVLIYKKFFEEDDWTDYDDFDDWDEDEDDEVVEEKREYVPITLERPEKKEETTQDASEKEAEEGKEDE</sequence>
<dbReference type="EMBL" id="FOJY01000027">
    <property type="protein sequence ID" value="SFB37131.1"/>
    <property type="molecule type" value="Genomic_DNA"/>
</dbReference>
<feature type="region of interest" description="Disordered" evidence="1">
    <location>
        <begin position="63"/>
        <end position="89"/>
    </location>
</feature>
<evidence type="ECO:0000313" key="4">
    <source>
        <dbReference type="Proteomes" id="UP000198838"/>
    </source>
</evidence>
<evidence type="ECO:0000256" key="1">
    <source>
        <dbReference type="SAM" id="MobiDB-lite"/>
    </source>
</evidence>
<dbReference type="RefSeq" id="WP_092874668.1">
    <property type="nucleotide sequence ID" value="NZ_FOJY01000027.1"/>
</dbReference>
<dbReference type="AlphaFoldDB" id="A0A1I1AGL2"/>
<evidence type="ECO:0008006" key="5">
    <source>
        <dbReference type="Google" id="ProtNLM"/>
    </source>
</evidence>
<proteinExistence type="predicted"/>
<dbReference type="Proteomes" id="UP000198838">
    <property type="component" value="Unassembled WGS sequence"/>
</dbReference>
<feature type="compositionally biased region" description="Basic and acidic residues" evidence="1">
    <location>
        <begin position="63"/>
        <end position="80"/>
    </location>
</feature>
<keyword evidence="4" id="KW-1185">Reference proteome</keyword>